<dbReference type="EMBL" id="JAVDQH010000023">
    <property type="protein sequence ID" value="MDR6246178.1"/>
    <property type="molecule type" value="Genomic_DNA"/>
</dbReference>
<comment type="caution">
    <text evidence="8">The sequence shown here is derived from an EMBL/GenBank/DDBJ whole genome shotgun (WGS) entry which is preliminary data.</text>
</comment>
<keyword evidence="3" id="KW-0547">Nucleotide-binding</keyword>
<evidence type="ECO:0000256" key="1">
    <source>
        <dbReference type="ARBA" id="ARBA00006219"/>
    </source>
</evidence>
<dbReference type="SUPFAM" id="SSF56112">
    <property type="entry name" value="Protein kinase-like (PK-like)"/>
    <property type="match status" value="1"/>
</dbReference>
<dbReference type="InterPro" id="IPR011009">
    <property type="entry name" value="Kinase-like_dom_sf"/>
</dbReference>
<dbReference type="Gene3D" id="3.90.1200.10">
    <property type="match status" value="1"/>
</dbReference>
<comment type="similarity">
    <text evidence="1">Belongs to the aminoglycoside phosphotransferase family.</text>
</comment>
<sequence>MKQTKMNYDLSTLPTSLLPYVNGATIYDSSSSPQAKTLLIDGSERLFLKIAAAHTLEREYRMNAFLHQHELAPASLLYTTEQQQDYLLTTAVAGEDGVADAFMQQPERLAAALGNHLRRLHTIPVDGCPYAHRSADILLEASPAMQAELQASGDYTPVDDVIIHGDYCLPNVIMNNFELCGFIDNGDGGIGDRHHDLAWGLWSLQFNLETDRYHEHFLDAYGRKDIDEKGIVYFSRIIDSLDF</sequence>
<dbReference type="InterPro" id="IPR024165">
    <property type="entry name" value="Kan/Strep_kinase"/>
</dbReference>
<name>A0ABU1J3U1_9BACL</name>
<evidence type="ECO:0000256" key="6">
    <source>
        <dbReference type="ARBA" id="ARBA00023251"/>
    </source>
</evidence>
<feature type="domain" description="Aminoglycoside phosphotransferase" evidence="7">
    <location>
        <begin position="38"/>
        <end position="224"/>
    </location>
</feature>
<keyword evidence="9" id="KW-1185">Reference proteome</keyword>
<accession>A0ABU1J3U1</accession>
<proteinExistence type="inferred from homology"/>
<dbReference type="RefSeq" id="WP_188775006.1">
    <property type="nucleotide sequence ID" value="NZ_BMMB01000003.1"/>
</dbReference>
<gene>
    <name evidence="8" type="ORF">JOC58_004097</name>
</gene>
<protein>
    <submittedName>
        <fullName evidence="8">Kanamycin kinase</fullName>
        <ecNumber evidence="8">2.7.1.95</ecNumber>
    </submittedName>
</protein>
<dbReference type="GO" id="GO:0008910">
    <property type="term" value="F:kanamycin kinase activity"/>
    <property type="evidence" value="ECO:0007669"/>
    <property type="project" value="UniProtKB-EC"/>
</dbReference>
<dbReference type="InterPro" id="IPR002575">
    <property type="entry name" value="Aminoglycoside_PTrfase"/>
</dbReference>
<dbReference type="Proteomes" id="UP001185028">
    <property type="component" value="Unassembled WGS sequence"/>
</dbReference>
<organism evidence="8 9">
    <name type="scientific">Paenibacillus hunanensis</name>
    <dbReference type="NCBI Taxonomy" id="539262"/>
    <lineage>
        <taxon>Bacteria</taxon>
        <taxon>Bacillati</taxon>
        <taxon>Bacillota</taxon>
        <taxon>Bacilli</taxon>
        <taxon>Bacillales</taxon>
        <taxon>Paenibacillaceae</taxon>
        <taxon>Paenibacillus</taxon>
    </lineage>
</organism>
<evidence type="ECO:0000256" key="4">
    <source>
        <dbReference type="ARBA" id="ARBA00022777"/>
    </source>
</evidence>
<reference evidence="8 9" key="1">
    <citation type="submission" date="2023-07" db="EMBL/GenBank/DDBJ databases">
        <title>Genomic Encyclopedia of Type Strains, Phase IV (KMG-IV): sequencing the most valuable type-strain genomes for metagenomic binning, comparative biology and taxonomic classification.</title>
        <authorList>
            <person name="Goeker M."/>
        </authorList>
    </citation>
    <scope>NUCLEOTIDE SEQUENCE [LARGE SCALE GENOMIC DNA]</scope>
    <source>
        <strain evidence="8 9">DSM 22170</strain>
    </source>
</reference>
<dbReference type="CDD" id="cd05150">
    <property type="entry name" value="APH"/>
    <property type="match status" value="1"/>
</dbReference>
<dbReference type="Pfam" id="PF01636">
    <property type="entry name" value="APH"/>
    <property type="match status" value="1"/>
</dbReference>
<evidence type="ECO:0000256" key="5">
    <source>
        <dbReference type="ARBA" id="ARBA00022840"/>
    </source>
</evidence>
<dbReference type="EC" id="2.7.1.95" evidence="8"/>
<evidence type="ECO:0000313" key="8">
    <source>
        <dbReference type="EMBL" id="MDR6246178.1"/>
    </source>
</evidence>
<keyword evidence="5" id="KW-0067">ATP-binding</keyword>
<evidence type="ECO:0000313" key="9">
    <source>
        <dbReference type="Proteomes" id="UP001185028"/>
    </source>
</evidence>
<dbReference type="PIRSF" id="PIRSF000706">
    <property type="entry name" value="Kanamycin_kin"/>
    <property type="match status" value="1"/>
</dbReference>
<evidence type="ECO:0000256" key="3">
    <source>
        <dbReference type="ARBA" id="ARBA00022741"/>
    </source>
</evidence>
<evidence type="ECO:0000256" key="2">
    <source>
        <dbReference type="ARBA" id="ARBA00022679"/>
    </source>
</evidence>
<keyword evidence="4 8" id="KW-0418">Kinase</keyword>
<keyword evidence="2 8" id="KW-0808">Transferase</keyword>
<keyword evidence="6" id="KW-0046">Antibiotic resistance</keyword>
<evidence type="ECO:0000259" key="7">
    <source>
        <dbReference type="Pfam" id="PF01636"/>
    </source>
</evidence>